<dbReference type="InterPro" id="IPR046169">
    <property type="entry name" value="DUF6171"/>
</dbReference>
<sequence>MAKCKRCRLKTVLSEDDIQKMVEQVTSMKSVRLVSSDVYKNRFDICQNCDDFMYGSTCGVCGCVMQVRARLSDGKCPKKKW</sequence>
<name>A0AAE3DZE6_9FIRM</name>
<evidence type="ECO:0000313" key="2">
    <source>
        <dbReference type="Proteomes" id="UP001198242"/>
    </source>
</evidence>
<evidence type="ECO:0000313" key="1">
    <source>
        <dbReference type="EMBL" id="MCC2210808.1"/>
    </source>
</evidence>
<accession>A0AAE3DZE6</accession>
<organism evidence="1 2">
    <name type="scientific">Hominilimicola fabiformis</name>
    <dbReference type="NCBI Taxonomy" id="2885356"/>
    <lineage>
        <taxon>Bacteria</taxon>
        <taxon>Bacillati</taxon>
        <taxon>Bacillota</taxon>
        <taxon>Clostridia</taxon>
        <taxon>Eubacteriales</taxon>
        <taxon>Oscillospiraceae</taxon>
        <taxon>Hominilimicola</taxon>
    </lineage>
</organism>
<dbReference type="RefSeq" id="WP_308456528.1">
    <property type="nucleotide sequence ID" value="NZ_JAJEQM010000010.1"/>
</dbReference>
<dbReference type="Proteomes" id="UP001198242">
    <property type="component" value="Unassembled WGS sequence"/>
</dbReference>
<dbReference type="AlphaFoldDB" id="A0AAE3DZE6"/>
<proteinExistence type="predicted"/>
<dbReference type="EMBL" id="JAJEQM010000010">
    <property type="protein sequence ID" value="MCC2210808.1"/>
    <property type="molecule type" value="Genomic_DNA"/>
</dbReference>
<dbReference type="Pfam" id="PF19668">
    <property type="entry name" value="DUF6171"/>
    <property type="match status" value="1"/>
</dbReference>
<gene>
    <name evidence="1" type="ORF">LKE05_08400</name>
</gene>
<reference evidence="1 2" key="1">
    <citation type="submission" date="2021-10" db="EMBL/GenBank/DDBJ databases">
        <title>Anaerobic single-cell dispensing facilitates the cultivation of human gut bacteria.</title>
        <authorList>
            <person name="Afrizal A."/>
        </authorList>
    </citation>
    <scope>NUCLEOTIDE SEQUENCE [LARGE SCALE GENOMIC DNA]</scope>
    <source>
        <strain evidence="1 2">CLA-AA-H232</strain>
    </source>
</reference>
<protein>
    <submittedName>
        <fullName evidence="1">DUF6171 family protein</fullName>
    </submittedName>
</protein>
<keyword evidence="2" id="KW-1185">Reference proteome</keyword>
<comment type="caution">
    <text evidence="1">The sequence shown here is derived from an EMBL/GenBank/DDBJ whole genome shotgun (WGS) entry which is preliminary data.</text>
</comment>